<dbReference type="RefSeq" id="WP_112438366.1">
    <property type="nucleotide sequence ID" value="NZ_CP030073.1"/>
</dbReference>
<sequence>MILVEDWAEIRRLHRAEQMPIRAIARHLGISKNTVKRALASDRPPQYQRPARGSAVDAVEVQIRELLRETPTMPATVIAERIGWERGMTILKDRIRELRPAYVPVDPVSRTVYRPGELAQCDLWFPDADIPLGYGQSGRPPVLVMVSGYSRVIAARMLPSRRTGDLIDGHWRLLTEWGAVPRTLVWDNEAGVGRGRPTSEFAAFAGLLATKIYLCRPRDPEAKGLVERANGYLETSFLPGRHFSGPDDFNTQLQTWLKVANRRVHRTLGARPADRWAADRAQMLTLPAVDPPTWWRFSARLGRDHYVRVDTCDYSVDPAAIGHQVTVLTDNEQVIVLTSGGEIVAQHARCWARHQTLTDPEHAEAGRAMRQEARRRPTGHIHAVGSASSPLIEVEQRELGSYDRLFTVIDGGEGKEAG</sequence>
<dbReference type="Gene3D" id="3.30.420.10">
    <property type="entry name" value="Ribonuclease H-like superfamily/Ribonuclease H"/>
    <property type="match status" value="1"/>
</dbReference>
<dbReference type="SUPFAM" id="SSF46689">
    <property type="entry name" value="Homeodomain-like"/>
    <property type="match status" value="1"/>
</dbReference>
<dbReference type="InterPro" id="IPR036397">
    <property type="entry name" value="RNaseH_sf"/>
</dbReference>
<keyword evidence="4" id="KW-1185">Reference proteome</keyword>
<dbReference type="GO" id="GO:0003677">
    <property type="term" value="F:DNA binding"/>
    <property type="evidence" value="ECO:0007669"/>
    <property type="project" value="InterPro"/>
</dbReference>
<dbReference type="EMBL" id="CP030073">
    <property type="protein sequence ID" value="AWW36537.1"/>
    <property type="molecule type" value="Genomic_DNA"/>
</dbReference>
<dbReference type="PANTHER" id="PTHR35004">
    <property type="entry name" value="TRANSPOSASE RV3428C-RELATED"/>
    <property type="match status" value="1"/>
</dbReference>
<evidence type="ECO:0000259" key="2">
    <source>
        <dbReference type="PROSITE" id="PS50994"/>
    </source>
</evidence>
<feature type="domain" description="Integrase catalytic" evidence="2">
    <location>
        <begin position="111"/>
        <end position="280"/>
    </location>
</feature>
<organism evidence="3 4">
    <name type="scientific">Streptomyces cadmiisoli</name>
    <dbReference type="NCBI Taxonomy" id="2184053"/>
    <lineage>
        <taxon>Bacteria</taxon>
        <taxon>Bacillati</taxon>
        <taxon>Actinomycetota</taxon>
        <taxon>Actinomycetes</taxon>
        <taxon>Kitasatosporales</taxon>
        <taxon>Streptomycetaceae</taxon>
        <taxon>Streptomyces</taxon>
        <taxon>Streptomyces aurantiacus group</taxon>
    </lineage>
</organism>
<dbReference type="AlphaFoldDB" id="A0A2Z4IUU8"/>
<evidence type="ECO:0000313" key="3">
    <source>
        <dbReference type="EMBL" id="AWW36537.1"/>
    </source>
</evidence>
<comment type="similarity">
    <text evidence="1">Belongs to the transposase IS21/IS408/IS1162 family.</text>
</comment>
<evidence type="ECO:0000313" key="4">
    <source>
        <dbReference type="Proteomes" id="UP000249616"/>
    </source>
</evidence>
<dbReference type="InterPro" id="IPR001584">
    <property type="entry name" value="Integrase_cat-core"/>
</dbReference>
<dbReference type="KEGG" id="scad:DN051_07800"/>
<dbReference type="InterPro" id="IPR009057">
    <property type="entry name" value="Homeodomain-like_sf"/>
</dbReference>
<dbReference type="NCBIfam" id="NF033546">
    <property type="entry name" value="transpos_IS21"/>
    <property type="match status" value="1"/>
</dbReference>
<dbReference type="GO" id="GO:0000150">
    <property type="term" value="F:DNA strand exchange activity"/>
    <property type="evidence" value="ECO:0007669"/>
    <property type="project" value="InterPro"/>
</dbReference>
<proteinExistence type="inferred from homology"/>
<dbReference type="PANTHER" id="PTHR35004:SF8">
    <property type="entry name" value="TRANSPOSASE RV3428C-RELATED"/>
    <property type="match status" value="1"/>
</dbReference>
<dbReference type="Pfam" id="PF02796">
    <property type="entry name" value="HTH_7"/>
    <property type="match status" value="1"/>
</dbReference>
<dbReference type="GO" id="GO:0015074">
    <property type="term" value="P:DNA integration"/>
    <property type="evidence" value="ECO:0007669"/>
    <property type="project" value="InterPro"/>
</dbReference>
<accession>A0A2Z4IUU8</accession>
<reference evidence="3 4" key="1">
    <citation type="journal article" date="2019" name="Int. J. Syst. Evol. Microbiol.">
        <title>Streptomyces cadmiisoli sp. nov., a novel actinomycete isolated from cadmium-contaminated soil.</title>
        <authorList>
            <person name="Li K."/>
            <person name="Tang X."/>
            <person name="Zhao J."/>
            <person name="Guo Y."/>
            <person name="Tang Y."/>
            <person name="Gao J."/>
        </authorList>
    </citation>
    <scope>NUCLEOTIDE SEQUENCE [LARGE SCALE GENOMIC DNA]</scope>
    <source>
        <strain evidence="3 4">ZFG47</strain>
    </source>
</reference>
<protein>
    <submittedName>
        <fullName evidence="3">IS21 family transposase</fullName>
    </submittedName>
</protein>
<evidence type="ECO:0000256" key="1">
    <source>
        <dbReference type="ARBA" id="ARBA00009277"/>
    </source>
</evidence>
<dbReference type="SUPFAM" id="SSF53098">
    <property type="entry name" value="Ribonuclease H-like"/>
    <property type="match status" value="1"/>
</dbReference>
<dbReference type="Proteomes" id="UP000249616">
    <property type="component" value="Chromosome"/>
</dbReference>
<dbReference type="InterPro" id="IPR054353">
    <property type="entry name" value="IstA-like_C"/>
</dbReference>
<dbReference type="InterPro" id="IPR012337">
    <property type="entry name" value="RNaseH-like_sf"/>
</dbReference>
<name>A0A2Z4IUU8_9ACTN</name>
<dbReference type="InterPro" id="IPR006120">
    <property type="entry name" value="Resolvase_HTH_dom"/>
</dbReference>
<dbReference type="Pfam" id="PF22483">
    <property type="entry name" value="Mu-transpos_C_2"/>
    <property type="match status" value="1"/>
</dbReference>
<gene>
    <name evidence="3" type="ORF">DN051_07800</name>
</gene>
<dbReference type="PROSITE" id="PS50994">
    <property type="entry name" value="INTEGRASE"/>
    <property type="match status" value="1"/>
</dbReference>